<dbReference type="PROSITE" id="PS50142">
    <property type="entry name" value="RNASE_3_2"/>
    <property type="match status" value="1"/>
</dbReference>
<evidence type="ECO:0000256" key="2">
    <source>
        <dbReference type="SAM" id="MobiDB-lite"/>
    </source>
</evidence>
<dbReference type="InterPro" id="IPR000999">
    <property type="entry name" value="RNase_III_dom"/>
</dbReference>
<dbReference type="Pfam" id="PF00636">
    <property type="entry name" value="Ribonuclease_3"/>
    <property type="match status" value="1"/>
</dbReference>
<dbReference type="CDD" id="cd00593">
    <property type="entry name" value="RIBOc"/>
    <property type="match status" value="1"/>
</dbReference>
<keyword evidence="1" id="KW-0378">Hydrolase</keyword>
<reference evidence="4 5" key="1">
    <citation type="journal article" date="2015" name="Genome Biol. Evol.">
        <title>Comparative Genomics of a Bacterivorous Green Alga Reveals Evolutionary Causalities and Consequences of Phago-Mixotrophic Mode of Nutrition.</title>
        <authorList>
            <person name="Burns J.A."/>
            <person name="Paasch A."/>
            <person name="Narechania A."/>
            <person name="Kim E."/>
        </authorList>
    </citation>
    <scope>NUCLEOTIDE SEQUENCE [LARGE SCALE GENOMIC DNA]</scope>
    <source>
        <strain evidence="4 5">PLY_AMNH</strain>
    </source>
</reference>
<sequence>MEADDDEQRMEADDDEQRMETNTPHSCPKKAAILAEVDTGRARLRADAPGQPAAVARRQPAPPATLGHAAETEGSTAGEDAGKHLELRQPAQKRKRRTVEGESATEAGGDRRKVPGKSQKMKCVADCVEAVIGAVYDVFGEDGARRVAYDMGLLHDRQVETAMFVEQCRKLDEQRRRHSEGVAEPDVKDDATCGTLCALEETLRYKFRSANEHGQLTVGRTGRLALLDEALTHASARGEHPLPCYQRLEYLGDAVLDLLVARHFHYSSMRSLRQGHLTNLRQAVVSNARLATVALELRLPRYLRHSSHVLHKEIETFAKSWIRAQAASTAGESLVSVDFSPQDPSPSATAPTTAPPTIIDSEALQASSDEAKEVRCGDENVNTLTVTQGEEHRVQGFLEQEAPKLLGDVVESIAGAVLLDCGFNLTTVWQIFQPLLKPQLTEARNSTALLHEVCSKRKLGTVLIQCTPVTLGLDDTDVPQMRAEVWIGAQLYASRMVDDSNPKEAARLATIRHALKRLGVNANAPLVPEAQRNADHVTAV</sequence>
<gene>
    <name evidence="4" type="ORF">CYMTET_9758</name>
</gene>
<dbReference type="Gene3D" id="1.10.1520.10">
    <property type="entry name" value="Ribonuclease III domain"/>
    <property type="match status" value="1"/>
</dbReference>
<dbReference type="EMBL" id="LGRX02003280">
    <property type="protein sequence ID" value="KAK3282509.1"/>
    <property type="molecule type" value="Genomic_DNA"/>
</dbReference>
<dbReference type="Proteomes" id="UP001190700">
    <property type="component" value="Unassembled WGS sequence"/>
</dbReference>
<dbReference type="PANTHER" id="PTHR14950:SF37">
    <property type="entry name" value="ENDORIBONUCLEASE DICER"/>
    <property type="match status" value="1"/>
</dbReference>
<feature type="compositionally biased region" description="Low complexity" evidence="2">
    <location>
        <begin position="48"/>
        <end position="59"/>
    </location>
</feature>
<dbReference type="AlphaFoldDB" id="A0AAE0GQJ4"/>
<feature type="compositionally biased region" description="Acidic residues" evidence="2">
    <location>
        <begin position="1"/>
        <end position="17"/>
    </location>
</feature>
<dbReference type="GO" id="GO:0006396">
    <property type="term" value="P:RNA processing"/>
    <property type="evidence" value="ECO:0007669"/>
    <property type="project" value="InterPro"/>
</dbReference>
<keyword evidence="5" id="KW-1185">Reference proteome</keyword>
<feature type="domain" description="RNase III" evidence="3">
    <location>
        <begin position="196"/>
        <end position="422"/>
    </location>
</feature>
<dbReference type="InterPro" id="IPR036389">
    <property type="entry name" value="RNase_III_sf"/>
</dbReference>
<proteinExistence type="predicted"/>
<dbReference type="PROSITE" id="PS00517">
    <property type="entry name" value="RNASE_3_1"/>
    <property type="match status" value="1"/>
</dbReference>
<protein>
    <recommendedName>
        <fullName evidence="3">RNase III domain-containing protein</fullName>
    </recommendedName>
</protein>
<dbReference type="SUPFAM" id="SSF69065">
    <property type="entry name" value="RNase III domain-like"/>
    <property type="match status" value="1"/>
</dbReference>
<feature type="compositionally biased region" description="Low complexity" evidence="2">
    <location>
        <begin position="345"/>
        <end position="356"/>
    </location>
</feature>
<evidence type="ECO:0000259" key="3">
    <source>
        <dbReference type="PROSITE" id="PS50142"/>
    </source>
</evidence>
<accession>A0AAE0GQJ4</accession>
<dbReference type="SMART" id="SM00535">
    <property type="entry name" value="RIBOc"/>
    <property type="match status" value="1"/>
</dbReference>
<feature type="region of interest" description="Disordered" evidence="2">
    <location>
        <begin position="336"/>
        <end position="356"/>
    </location>
</feature>
<name>A0AAE0GQJ4_9CHLO</name>
<evidence type="ECO:0000313" key="5">
    <source>
        <dbReference type="Proteomes" id="UP001190700"/>
    </source>
</evidence>
<feature type="region of interest" description="Disordered" evidence="2">
    <location>
        <begin position="1"/>
        <end position="116"/>
    </location>
</feature>
<evidence type="ECO:0000256" key="1">
    <source>
        <dbReference type="ARBA" id="ARBA00022801"/>
    </source>
</evidence>
<dbReference type="GO" id="GO:0004525">
    <property type="term" value="F:ribonuclease III activity"/>
    <property type="evidence" value="ECO:0007669"/>
    <property type="project" value="InterPro"/>
</dbReference>
<organism evidence="4 5">
    <name type="scientific">Cymbomonas tetramitiformis</name>
    <dbReference type="NCBI Taxonomy" id="36881"/>
    <lineage>
        <taxon>Eukaryota</taxon>
        <taxon>Viridiplantae</taxon>
        <taxon>Chlorophyta</taxon>
        <taxon>Pyramimonadophyceae</taxon>
        <taxon>Pyramimonadales</taxon>
        <taxon>Pyramimonadaceae</taxon>
        <taxon>Cymbomonas</taxon>
    </lineage>
</organism>
<comment type="caution">
    <text evidence="4">The sequence shown here is derived from an EMBL/GenBank/DDBJ whole genome shotgun (WGS) entry which is preliminary data.</text>
</comment>
<dbReference type="PANTHER" id="PTHR14950">
    <property type="entry name" value="DICER-RELATED"/>
    <property type="match status" value="1"/>
</dbReference>
<evidence type="ECO:0000313" key="4">
    <source>
        <dbReference type="EMBL" id="KAK3282509.1"/>
    </source>
</evidence>